<dbReference type="Pfam" id="PF02518">
    <property type="entry name" value="HATPase_c"/>
    <property type="match status" value="1"/>
</dbReference>
<evidence type="ECO:0000256" key="4">
    <source>
        <dbReference type="SAM" id="Phobius"/>
    </source>
</evidence>
<dbReference type="EMBL" id="RJUF01000181">
    <property type="protein sequence ID" value="MCP9765295.1"/>
    <property type="molecule type" value="Genomic_DNA"/>
</dbReference>
<dbReference type="Proteomes" id="UP001204144">
    <property type="component" value="Unassembled WGS sequence"/>
</dbReference>
<sequence length="417" mass="47939">MVGFMPSTANFSLYFGITSRQFLDSLKLLYCVSGFGKPKNTIQVWWFRPICIIYFTLSQNLMKSRILICVFMSITSCYGQSTIHFTKFQIFDDSSFFDCNKPIVLDYKPQHIGISFLDSSEKTLPNFEIKLEGSDNIAWIPIGSQGFMSYSNLYGGKYVFTVKNKNNNAEKSLEFTIKAAFWQKWWFIPSIMLYIFTVIGLVFYLFFLYRFRQKMKTLKVQDKIARDLHDDVGSTLSSIAILTQAAKNNLEKAPEKTKKLLVQISENAQETLDNMSDIVWTNKTLNDNFEQLTVRMNEFLGKVLEPKDIDYQLTTSQKLGNLEWTSQKYYDFYMIFKEAINNAAKYSKARYVTVRITNEERNLVLEIIDDGVGFDTSLKGNGNGILNMTKRATLINAKIDIISVKNQGTSVVLVIPL</sequence>
<dbReference type="Pfam" id="PF07730">
    <property type="entry name" value="HisKA_3"/>
    <property type="match status" value="1"/>
</dbReference>
<evidence type="ECO:0000256" key="3">
    <source>
        <dbReference type="ARBA" id="ARBA00023012"/>
    </source>
</evidence>
<dbReference type="InterPro" id="IPR013783">
    <property type="entry name" value="Ig-like_fold"/>
</dbReference>
<keyword evidence="1" id="KW-0808">Transferase</keyword>
<dbReference type="InterPro" id="IPR036890">
    <property type="entry name" value="HATPase_C_sf"/>
</dbReference>
<evidence type="ECO:0000256" key="1">
    <source>
        <dbReference type="ARBA" id="ARBA00022679"/>
    </source>
</evidence>
<proteinExistence type="predicted"/>
<name>A0AAE3KXK9_9BACT</name>
<evidence type="ECO:0000313" key="6">
    <source>
        <dbReference type="EMBL" id="MCP9765295.1"/>
    </source>
</evidence>
<evidence type="ECO:0000313" key="7">
    <source>
        <dbReference type="Proteomes" id="UP001204144"/>
    </source>
</evidence>
<protein>
    <recommendedName>
        <fullName evidence="5">Histidine kinase domain-containing protein</fullName>
    </recommendedName>
</protein>
<dbReference type="GO" id="GO:0000155">
    <property type="term" value="F:phosphorelay sensor kinase activity"/>
    <property type="evidence" value="ECO:0007669"/>
    <property type="project" value="InterPro"/>
</dbReference>
<dbReference type="InterPro" id="IPR005467">
    <property type="entry name" value="His_kinase_dom"/>
</dbReference>
<keyword evidence="4" id="KW-1133">Transmembrane helix</keyword>
<comment type="caution">
    <text evidence="6">The sequence shown here is derived from an EMBL/GenBank/DDBJ whole genome shotgun (WGS) entry which is preliminary data.</text>
</comment>
<dbReference type="SUPFAM" id="SSF55874">
    <property type="entry name" value="ATPase domain of HSP90 chaperone/DNA topoisomerase II/histidine kinase"/>
    <property type="match status" value="1"/>
</dbReference>
<reference evidence="6 7" key="1">
    <citation type="submission" date="2018-11" db="EMBL/GenBank/DDBJ databases">
        <title>Novel bacteria species description.</title>
        <authorList>
            <person name="Han J.-H."/>
        </authorList>
    </citation>
    <scope>NUCLEOTIDE SEQUENCE [LARGE SCALE GENOMIC DNA]</scope>
    <source>
        <strain evidence="6 7">KCTC23259</strain>
    </source>
</reference>
<dbReference type="GO" id="GO:0016020">
    <property type="term" value="C:membrane"/>
    <property type="evidence" value="ECO:0007669"/>
    <property type="project" value="InterPro"/>
</dbReference>
<evidence type="ECO:0000259" key="5">
    <source>
        <dbReference type="PROSITE" id="PS50109"/>
    </source>
</evidence>
<dbReference type="AlphaFoldDB" id="A0AAE3KXK9"/>
<keyword evidence="3" id="KW-0902">Two-component regulatory system</keyword>
<dbReference type="InterPro" id="IPR050482">
    <property type="entry name" value="Sensor_HK_TwoCompSys"/>
</dbReference>
<dbReference type="GO" id="GO:0046983">
    <property type="term" value="F:protein dimerization activity"/>
    <property type="evidence" value="ECO:0007669"/>
    <property type="project" value="InterPro"/>
</dbReference>
<keyword evidence="4" id="KW-0812">Transmembrane</keyword>
<dbReference type="InterPro" id="IPR011712">
    <property type="entry name" value="Sig_transdc_His_kin_sub3_dim/P"/>
</dbReference>
<keyword evidence="4" id="KW-0472">Membrane</keyword>
<keyword evidence="7" id="KW-1185">Reference proteome</keyword>
<dbReference type="InterPro" id="IPR003594">
    <property type="entry name" value="HATPase_dom"/>
</dbReference>
<dbReference type="PANTHER" id="PTHR24421">
    <property type="entry name" value="NITRATE/NITRITE SENSOR PROTEIN NARX-RELATED"/>
    <property type="match status" value="1"/>
</dbReference>
<feature type="transmembrane region" description="Helical" evidence="4">
    <location>
        <begin position="185"/>
        <end position="209"/>
    </location>
</feature>
<keyword evidence="2" id="KW-0418">Kinase</keyword>
<dbReference type="Gene3D" id="3.30.565.10">
    <property type="entry name" value="Histidine kinase-like ATPase, C-terminal domain"/>
    <property type="match status" value="1"/>
</dbReference>
<dbReference type="CDD" id="cd16917">
    <property type="entry name" value="HATPase_UhpB-NarQ-NarX-like"/>
    <property type="match status" value="1"/>
</dbReference>
<feature type="domain" description="Histidine kinase" evidence="5">
    <location>
        <begin position="227"/>
        <end position="417"/>
    </location>
</feature>
<dbReference type="PROSITE" id="PS50109">
    <property type="entry name" value="HIS_KIN"/>
    <property type="match status" value="1"/>
</dbReference>
<dbReference type="Gene3D" id="1.20.5.1930">
    <property type="match status" value="1"/>
</dbReference>
<dbReference type="Gene3D" id="2.60.40.10">
    <property type="entry name" value="Immunoglobulins"/>
    <property type="match status" value="1"/>
</dbReference>
<organism evidence="6 7">
    <name type="scientific">Lacihabitans soyangensis</name>
    <dbReference type="NCBI Taxonomy" id="869394"/>
    <lineage>
        <taxon>Bacteria</taxon>
        <taxon>Pseudomonadati</taxon>
        <taxon>Bacteroidota</taxon>
        <taxon>Cytophagia</taxon>
        <taxon>Cytophagales</taxon>
        <taxon>Leadbetterellaceae</taxon>
        <taxon>Lacihabitans</taxon>
    </lineage>
</organism>
<gene>
    <name evidence="6" type="ORF">EGI31_20360</name>
</gene>
<accession>A0AAE3KXK9</accession>
<evidence type="ECO:0000256" key="2">
    <source>
        <dbReference type="ARBA" id="ARBA00022777"/>
    </source>
</evidence>